<evidence type="ECO:0000259" key="6">
    <source>
        <dbReference type="Pfam" id="PF00520"/>
    </source>
</evidence>
<evidence type="ECO:0000256" key="5">
    <source>
        <dbReference type="SAM" id="Phobius"/>
    </source>
</evidence>
<dbReference type="AlphaFoldDB" id="A0A8S3VGX4"/>
<reference evidence="7" key="1">
    <citation type="submission" date="2021-03" db="EMBL/GenBank/DDBJ databases">
        <authorList>
            <person name="Bekaert M."/>
        </authorList>
    </citation>
    <scope>NUCLEOTIDE SEQUENCE</scope>
</reference>
<evidence type="ECO:0000256" key="4">
    <source>
        <dbReference type="ARBA" id="ARBA00023136"/>
    </source>
</evidence>
<dbReference type="GO" id="GO:0005886">
    <property type="term" value="C:plasma membrane"/>
    <property type="evidence" value="ECO:0007669"/>
    <property type="project" value="TreeGrafter"/>
</dbReference>
<feature type="transmembrane region" description="Helical" evidence="5">
    <location>
        <begin position="194"/>
        <end position="212"/>
    </location>
</feature>
<dbReference type="GO" id="GO:0005261">
    <property type="term" value="F:monoatomic cation channel activity"/>
    <property type="evidence" value="ECO:0007669"/>
    <property type="project" value="InterPro"/>
</dbReference>
<sequence>MVNMLVNRKTSFKENYPVADYGPDENLNDNADIDWVNRAFVRRLLRLCAFVSILSVFEMTDIVQQECDLTILDLAIPDAFCSPVPEYGYQCPEGMKCMALELPKSKRGFDGFDEFLTSFFTVYEAGSQEGWVFMMYDALDSLPSALAYLYFISLIFLMAWLVKVVFTLLFDLEAIFKIWCLGLYGYLRRSLHKFELLLAIGTTLHIIIPELYRTQLTYFQSFMSMFQILTQEGWVEVMDAVLAKTGDFWLWTFLVSIYFTFYHLFVTLVSKGNTMMVCDAVTHTILFGRGNFIRY</sequence>
<evidence type="ECO:0000256" key="1">
    <source>
        <dbReference type="ARBA" id="ARBA00004141"/>
    </source>
</evidence>
<feature type="transmembrane region" description="Helical" evidence="5">
    <location>
        <begin position="145"/>
        <end position="162"/>
    </location>
</feature>
<feature type="transmembrane region" description="Helical" evidence="5">
    <location>
        <begin position="248"/>
        <end position="266"/>
    </location>
</feature>
<dbReference type="OrthoDB" id="10069766at2759"/>
<dbReference type="EMBL" id="CAJPWZ010003132">
    <property type="protein sequence ID" value="CAG2252794.1"/>
    <property type="molecule type" value="Genomic_DNA"/>
</dbReference>
<dbReference type="PANTHER" id="PTHR46141">
    <property type="entry name" value="SODIUM LEAK CHANNEL NON-SELECTIVE PROTEIN"/>
    <property type="match status" value="1"/>
</dbReference>
<gene>
    <name evidence="7" type="ORF">MEDL_64346</name>
</gene>
<dbReference type="InterPro" id="IPR005821">
    <property type="entry name" value="Ion_trans_dom"/>
</dbReference>
<keyword evidence="8" id="KW-1185">Reference proteome</keyword>
<comment type="caution">
    <text evidence="7">The sequence shown here is derived from an EMBL/GenBank/DDBJ whole genome shotgun (WGS) entry which is preliminary data.</text>
</comment>
<dbReference type="GO" id="GO:0032224">
    <property type="term" value="P:positive regulation of synaptic transmission, cholinergic"/>
    <property type="evidence" value="ECO:0007669"/>
    <property type="project" value="TreeGrafter"/>
</dbReference>
<feature type="transmembrane region" description="Helical" evidence="5">
    <location>
        <begin position="168"/>
        <end position="187"/>
    </location>
</feature>
<evidence type="ECO:0000256" key="2">
    <source>
        <dbReference type="ARBA" id="ARBA00022692"/>
    </source>
</evidence>
<dbReference type="Pfam" id="PF00520">
    <property type="entry name" value="Ion_trans"/>
    <property type="match status" value="2"/>
</dbReference>
<dbReference type="Gene3D" id="1.10.287.70">
    <property type="match status" value="2"/>
</dbReference>
<dbReference type="Proteomes" id="UP000683360">
    <property type="component" value="Unassembled WGS sequence"/>
</dbReference>
<evidence type="ECO:0000256" key="3">
    <source>
        <dbReference type="ARBA" id="ARBA00022989"/>
    </source>
</evidence>
<comment type="subcellular location">
    <subcellularLocation>
        <location evidence="1">Membrane</location>
        <topology evidence="1">Multi-pass membrane protein</topology>
    </subcellularLocation>
</comment>
<dbReference type="PANTHER" id="PTHR46141:SF1">
    <property type="entry name" value="SODIUM LEAK CHANNEL NALCN"/>
    <property type="match status" value="1"/>
</dbReference>
<protein>
    <submittedName>
        <fullName evidence="7">NALCN</fullName>
    </submittedName>
</protein>
<keyword evidence="3 5" id="KW-1133">Transmembrane helix</keyword>
<keyword evidence="4 5" id="KW-0472">Membrane</keyword>
<accession>A0A8S3VGX4</accession>
<dbReference type="GO" id="GO:0032230">
    <property type="term" value="P:positive regulation of synaptic transmission, GABAergic"/>
    <property type="evidence" value="ECO:0007669"/>
    <property type="project" value="TreeGrafter"/>
</dbReference>
<name>A0A8S3VGX4_MYTED</name>
<keyword evidence="2 5" id="KW-0812">Transmembrane</keyword>
<proteinExistence type="predicted"/>
<evidence type="ECO:0000313" key="8">
    <source>
        <dbReference type="Proteomes" id="UP000683360"/>
    </source>
</evidence>
<organism evidence="7 8">
    <name type="scientific">Mytilus edulis</name>
    <name type="common">Blue mussel</name>
    <dbReference type="NCBI Taxonomy" id="6550"/>
    <lineage>
        <taxon>Eukaryota</taxon>
        <taxon>Metazoa</taxon>
        <taxon>Spiralia</taxon>
        <taxon>Lophotrochozoa</taxon>
        <taxon>Mollusca</taxon>
        <taxon>Bivalvia</taxon>
        <taxon>Autobranchia</taxon>
        <taxon>Pteriomorphia</taxon>
        <taxon>Mytilida</taxon>
        <taxon>Mytiloidea</taxon>
        <taxon>Mytilidae</taxon>
        <taxon>Mytilinae</taxon>
        <taxon>Mytilus</taxon>
    </lineage>
</organism>
<feature type="domain" description="Ion transport" evidence="6">
    <location>
        <begin position="103"/>
        <end position="162"/>
    </location>
</feature>
<feature type="domain" description="Ion transport" evidence="6">
    <location>
        <begin position="217"/>
        <end position="267"/>
    </location>
</feature>
<dbReference type="InterPro" id="IPR028823">
    <property type="entry name" value="NALCN"/>
</dbReference>
<evidence type="ECO:0000313" key="7">
    <source>
        <dbReference type="EMBL" id="CAG2252794.1"/>
    </source>
</evidence>